<organism evidence="3 4">
    <name type="scientific">Pieris macdunnoughi</name>
    <dbReference type="NCBI Taxonomy" id="345717"/>
    <lineage>
        <taxon>Eukaryota</taxon>
        <taxon>Metazoa</taxon>
        <taxon>Ecdysozoa</taxon>
        <taxon>Arthropoda</taxon>
        <taxon>Hexapoda</taxon>
        <taxon>Insecta</taxon>
        <taxon>Pterygota</taxon>
        <taxon>Neoptera</taxon>
        <taxon>Endopterygota</taxon>
        <taxon>Lepidoptera</taxon>
        <taxon>Glossata</taxon>
        <taxon>Ditrysia</taxon>
        <taxon>Papilionoidea</taxon>
        <taxon>Pieridae</taxon>
        <taxon>Pierinae</taxon>
        <taxon>Pieris</taxon>
    </lineage>
</organism>
<protein>
    <recommendedName>
        <fullName evidence="2">STPR domain-containing protein</fullName>
    </recommendedName>
</protein>
<dbReference type="InterPro" id="IPR048998">
    <property type="entry name" value="STPR"/>
</dbReference>
<evidence type="ECO:0000256" key="1">
    <source>
        <dbReference type="SAM" id="MobiDB-lite"/>
    </source>
</evidence>
<sequence length="217" mass="24481">MGEDHSGSDCAWKKMVLSKSENKWVSKLKSDQLSIVKTMSTNNFSLGDDTNNLTHIKKEVEDENEMQNYDTDDSADVTDPLEMLEVQHSQAGHVSRRLSGPKNETAEERAARLAKMSAYAARRLANETPEQRAARLKRMSDYAAKRLATESSEQRARRLARMSAYAAKRLANETTEQREARLARMSAYAARRQAMKKASSVNTNNPCIERYTDSNLS</sequence>
<accession>A0A821RI88</accession>
<dbReference type="OrthoDB" id="10057854at2759"/>
<evidence type="ECO:0000313" key="4">
    <source>
        <dbReference type="Proteomes" id="UP000663880"/>
    </source>
</evidence>
<dbReference type="AlphaFoldDB" id="A0A821RI88"/>
<gene>
    <name evidence="3" type="ORF">PMACD_LOCUS6431</name>
</gene>
<dbReference type="EMBL" id="CAJOBZ010000014">
    <property type="protein sequence ID" value="CAF4843834.1"/>
    <property type="molecule type" value="Genomic_DNA"/>
</dbReference>
<dbReference type="Proteomes" id="UP000663880">
    <property type="component" value="Unassembled WGS sequence"/>
</dbReference>
<proteinExistence type="predicted"/>
<dbReference type="Pfam" id="PF21107">
    <property type="entry name" value="STPRs"/>
    <property type="match status" value="1"/>
</dbReference>
<reference evidence="3" key="1">
    <citation type="submission" date="2021-02" db="EMBL/GenBank/DDBJ databases">
        <authorList>
            <person name="Steward A R."/>
        </authorList>
    </citation>
    <scope>NUCLEOTIDE SEQUENCE</scope>
</reference>
<keyword evidence="4" id="KW-1185">Reference proteome</keyword>
<feature type="domain" description="STPR" evidence="2">
    <location>
        <begin position="108"/>
        <end position="181"/>
    </location>
</feature>
<comment type="caution">
    <text evidence="3">The sequence shown here is derived from an EMBL/GenBank/DDBJ whole genome shotgun (WGS) entry which is preliminary data.</text>
</comment>
<feature type="region of interest" description="Disordered" evidence="1">
    <location>
        <begin position="196"/>
        <end position="217"/>
    </location>
</feature>
<name>A0A821RI88_9NEOP</name>
<evidence type="ECO:0000259" key="2">
    <source>
        <dbReference type="Pfam" id="PF21107"/>
    </source>
</evidence>
<evidence type="ECO:0000313" key="3">
    <source>
        <dbReference type="EMBL" id="CAF4843834.1"/>
    </source>
</evidence>